<reference evidence="2 3" key="1">
    <citation type="journal article" date="2023" name="G3 (Bethesda)">
        <title>A chromosome-level genome assembly of Zasmidium syzygii isolated from banana leaves.</title>
        <authorList>
            <person name="van Westerhoven A.C."/>
            <person name="Mehrabi R."/>
            <person name="Talebi R."/>
            <person name="Steentjes M.B.F."/>
            <person name="Corcolon B."/>
            <person name="Chong P.A."/>
            <person name="Kema G.H.J."/>
            <person name="Seidl M.F."/>
        </authorList>
    </citation>
    <scope>NUCLEOTIDE SEQUENCE [LARGE SCALE GENOMIC DNA]</scope>
    <source>
        <strain evidence="2 3">P124</strain>
    </source>
</reference>
<name>A0ABR0F4G3_ZASCE</name>
<feature type="compositionally biased region" description="Acidic residues" evidence="1">
    <location>
        <begin position="380"/>
        <end position="399"/>
    </location>
</feature>
<dbReference type="Proteomes" id="UP001305779">
    <property type="component" value="Unassembled WGS sequence"/>
</dbReference>
<keyword evidence="3" id="KW-1185">Reference proteome</keyword>
<evidence type="ECO:0000313" key="2">
    <source>
        <dbReference type="EMBL" id="KAK4508368.1"/>
    </source>
</evidence>
<feature type="compositionally biased region" description="Polar residues" evidence="1">
    <location>
        <begin position="581"/>
        <end position="598"/>
    </location>
</feature>
<gene>
    <name evidence="2" type="ORF">PRZ48_002106</name>
</gene>
<evidence type="ECO:0000256" key="1">
    <source>
        <dbReference type="SAM" id="MobiDB-lite"/>
    </source>
</evidence>
<feature type="region of interest" description="Disordered" evidence="1">
    <location>
        <begin position="170"/>
        <end position="192"/>
    </location>
</feature>
<proteinExistence type="predicted"/>
<feature type="compositionally biased region" description="Low complexity" evidence="1">
    <location>
        <begin position="548"/>
        <end position="580"/>
    </location>
</feature>
<dbReference type="EMBL" id="JAXOVC010000001">
    <property type="protein sequence ID" value="KAK4508368.1"/>
    <property type="molecule type" value="Genomic_DNA"/>
</dbReference>
<accession>A0ABR0F4G3</accession>
<evidence type="ECO:0000313" key="3">
    <source>
        <dbReference type="Proteomes" id="UP001305779"/>
    </source>
</evidence>
<protein>
    <submittedName>
        <fullName evidence="2">Uncharacterized protein</fullName>
    </submittedName>
</protein>
<feature type="region of interest" description="Disordered" evidence="1">
    <location>
        <begin position="368"/>
        <end position="454"/>
    </location>
</feature>
<feature type="region of interest" description="Disordered" evidence="1">
    <location>
        <begin position="485"/>
        <end position="598"/>
    </location>
</feature>
<comment type="caution">
    <text evidence="2">The sequence shown here is derived from an EMBL/GenBank/DDBJ whole genome shotgun (WGS) entry which is preliminary data.</text>
</comment>
<organism evidence="2 3">
    <name type="scientific">Zasmidium cellare</name>
    <name type="common">Wine cellar mold</name>
    <name type="synonym">Racodium cellare</name>
    <dbReference type="NCBI Taxonomy" id="395010"/>
    <lineage>
        <taxon>Eukaryota</taxon>
        <taxon>Fungi</taxon>
        <taxon>Dikarya</taxon>
        <taxon>Ascomycota</taxon>
        <taxon>Pezizomycotina</taxon>
        <taxon>Dothideomycetes</taxon>
        <taxon>Dothideomycetidae</taxon>
        <taxon>Mycosphaerellales</taxon>
        <taxon>Mycosphaerellaceae</taxon>
        <taxon>Zasmidium</taxon>
    </lineage>
</organism>
<sequence>MDPGTGASPARWGMVGDNAPSADTASISPTLRRGRGMFSSPSKMSPLKRLSTLVFRRSVRPELNGVYGFRCDIFGNGAADTAAAEAECKQLVAEAGGKVLQVTYPGGFLYTIPLEHKVNPLEDGDKTKMGGHINIYPIEWENRFGRVCWNALRMHPVNVPPMPPVYTPQRRPWQLSPTPRPRRLRWEEDDDPHPHDLVRVGDSIQQLANDVDRFLVRVGDGIEQLVNDVDELLKDVVEHGIEAPDQEPEQEPVASGSRRPRTFYHASATGWSPSGSLGSVAEENDVFGSPSSRYDDSVWTDTAETVSIVHGARSVYIPPRSAPGSAYSVWTDTNDAGSMAELEGGFPHQVEDEFAVYSASSSVYSTNTDRVREGDMYQREDDEYEYQQDDQYQEDEEYEYQQGEEYQQHAEYQEEDDDEYQQDVEYQHEDDVSKKEPSISSSQWSYSTGENFNVVPNRDAPVMGLPERTSSLPNMVYNREVKALPKAGGKAKVVEEVEVEAQPEADAQPVVGADTQTDINKTPKPKKSGFFKKLNPLKKKEDDKAKKAPTAKAPSTKAPNAKAPSTKAPNTKAPKTKAPSSVSSRSTGQQTTATMMFM</sequence>
<feature type="region of interest" description="Disordered" evidence="1">
    <location>
        <begin position="241"/>
        <end position="260"/>
    </location>
</feature>
<feature type="compositionally biased region" description="Acidic residues" evidence="1">
    <location>
        <begin position="413"/>
        <end position="422"/>
    </location>
</feature>
<feature type="region of interest" description="Disordered" evidence="1">
    <location>
        <begin position="1"/>
        <end position="44"/>
    </location>
</feature>
<feature type="compositionally biased region" description="Basic and acidic residues" evidence="1">
    <location>
        <begin position="425"/>
        <end position="437"/>
    </location>
</feature>
<feature type="compositionally biased region" description="Basic and acidic residues" evidence="1">
    <location>
        <begin position="369"/>
        <end position="379"/>
    </location>
</feature>
<feature type="compositionally biased region" description="Polar residues" evidence="1">
    <location>
        <begin position="438"/>
        <end position="451"/>
    </location>
</feature>